<feature type="non-terminal residue" evidence="2">
    <location>
        <position position="1"/>
    </location>
</feature>
<keyword evidence="1" id="KW-1185">Reference proteome</keyword>
<sequence>TVKIRSLYDYHLRLMHGVMPPPSGVDIANTIKYFSQTLLTVLKDVPSSPLELLKDSENDSARMSLFPNLDYKGLYNSLIPLIETAPLIQNGINAFGLAVLQCLGCLLPFLETETIDYLPYLTASCIAVFPSTLHQEIVNTLCFYVLPFTVTRYTEREYEITQSVSAVIMMIFNHSSNPAHHCQLLECLMTLKQSILKDLLCVIAYGTSTARSSAAKLLFYYWPAFDPNLFDRKGLICKLGGDPAPFVCQRDMCSNAGNAEAAKVCYDHCIV</sequence>
<dbReference type="GeneID" id="112906767"/>
<dbReference type="RefSeq" id="XP_025837401.1">
    <property type="nucleotide sequence ID" value="XM_025981616.1"/>
</dbReference>
<dbReference type="OrthoDB" id="6270916at2759"/>
<proteinExistence type="predicted"/>
<evidence type="ECO:0000313" key="1">
    <source>
        <dbReference type="Proteomes" id="UP000192223"/>
    </source>
</evidence>
<dbReference type="Pfam" id="PF14776">
    <property type="entry name" value="UNC-79"/>
    <property type="match status" value="1"/>
</dbReference>
<dbReference type="InParanoid" id="A0A7F5RN91"/>
<accession>A0A7F5RN91</accession>
<evidence type="ECO:0000313" key="2">
    <source>
        <dbReference type="RefSeq" id="XP_025837401.1"/>
    </source>
</evidence>
<name>A0A7F5RN91_AGRPL</name>
<dbReference type="Proteomes" id="UP000192223">
    <property type="component" value="Unplaced"/>
</dbReference>
<dbReference type="InterPro" id="IPR024855">
    <property type="entry name" value="UNC79"/>
</dbReference>
<dbReference type="AlphaFoldDB" id="A0A7F5RN91"/>
<dbReference type="PANTHER" id="PTHR21696:SF2">
    <property type="entry name" value="PROTEIN UNC-79 HOMOLOG"/>
    <property type="match status" value="1"/>
</dbReference>
<dbReference type="PANTHER" id="PTHR21696">
    <property type="entry name" value="PROTEIN UNC-79 HOMOLOG"/>
    <property type="match status" value="1"/>
</dbReference>
<organism evidence="1 2">
    <name type="scientific">Agrilus planipennis</name>
    <name type="common">Emerald ash borer</name>
    <name type="synonym">Agrilus marcopoli</name>
    <dbReference type="NCBI Taxonomy" id="224129"/>
    <lineage>
        <taxon>Eukaryota</taxon>
        <taxon>Metazoa</taxon>
        <taxon>Ecdysozoa</taxon>
        <taxon>Arthropoda</taxon>
        <taxon>Hexapoda</taxon>
        <taxon>Insecta</taxon>
        <taxon>Pterygota</taxon>
        <taxon>Neoptera</taxon>
        <taxon>Endopterygota</taxon>
        <taxon>Coleoptera</taxon>
        <taxon>Polyphaga</taxon>
        <taxon>Elateriformia</taxon>
        <taxon>Buprestoidea</taxon>
        <taxon>Buprestidae</taxon>
        <taxon>Agrilinae</taxon>
        <taxon>Agrilus</taxon>
    </lineage>
</organism>
<gene>
    <name evidence="2" type="primary">LOC112906767</name>
</gene>
<protein>
    <submittedName>
        <fullName evidence="2">Protein unc-79 homolog</fullName>
    </submittedName>
</protein>
<dbReference type="KEGG" id="apln:112906767"/>
<reference evidence="2" key="1">
    <citation type="submission" date="2025-08" db="UniProtKB">
        <authorList>
            <consortium name="RefSeq"/>
        </authorList>
    </citation>
    <scope>IDENTIFICATION</scope>
    <source>
        <tissue evidence="2">Entire body</tissue>
    </source>
</reference>